<dbReference type="SUPFAM" id="SSF55874">
    <property type="entry name" value="ATPase domain of HSP90 chaperone/DNA topoisomerase II/histidine kinase"/>
    <property type="match status" value="1"/>
</dbReference>
<sequence>MKPLLSKTTKPFIIYVLIVLTISVPVYYFVVDFIWQEELDEHNTIVAEKTSYDFNQANMNDDEIQQNIALWNKIQPGTNIEKISINQIKPDSIFTVEKYKPFSADKKIERYRCLKKVVYIKNAPYLFTIETNIEETEDTVMIIGLITGFFFLMIVMGLFILNRRLSKTIWEPFRNTLEKLKKFNLNSNDKIDFLKTDTKEFEDLNESLRKLIDHSVSVYATQKEFTENASHELQTPLAILKNKLDILLQSKDLTEKQYEIAEEMNRALTRSSRINKNLLLLAKIENNQFENSEIQLDELVGQCFETLQEHFQQKNISVSSVINSNIKAVGNVALTEILINNLLINAIRHTPNSGIIKIELNENSFQVYNSGTQKLNGDLLFKRFSRFSSDNKGSGLGLAIIKEICRFHHWEIEYSFKNNFHVFSVNF</sequence>
<accession>A0ABT3XPL7</accession>
<dbReference type="RefSeq" id="WP_267264590.1">
    <property type="nucleotide sequence ID" value="NZ_JAOVZW010000004.1"/>
</dbReference>
<name>A0ABT3XPL7_9FLAO</name>
<evidence type="ECO:0000256" key="1">
    <source>
        <dbReference type="ARBA" id="ARBA00000085"/>
    </source>
</evidence>
<dbReference type="Pfam" id="PF02518">
    <property type="entry name" value="HATPase_c"/>
    <property type="match status" value="1"/>
</dbReference>
<comment type="catalytic activity">
    <reaction evidence="1">
        <text>ATP + protein L-histidine = ADP + protein N-phospho-L-histidine.</text>
        <dbReference type="EC" id="2.7.13.3"/>
    </reaction>
</comment>
<evidence type="ECO:0000256" key="7">
    <source>
        <dbReference type="ARBA" id="ARBA00022989"/>
    </source>
</evidence>
<dbReference type="EC" id="2.7.13.3" evidence="2"/>
<keyword evidence="3" id="KW-0597">Phosphoprotein</keyword>
<evidence type="ECO:0000256" key="3">
    <source>
        <dbReference type="ARBA" id="ARBA00022553"/>
    </source>
</evidence>
<feature type="transmembrane region" description="Helical" evidence="8">
    <location>
        <begin position="12"/>
        <end position="30"/>
    </location>
</feature>
<evidence type="ECO:0000313" key="11">
    <source>
        <dbReference type="Proteomes" id="UP001073122"/>
    </source>
</evidence>
<proteinExistence type="predicted"/>
<evidence type="ECO:0000256" key="5">
    <source>
        <dbReference type="ARBA" id="ARBA00022692"/>
    </source>
</evidence>
<dbReference type="PANTHER" id="PTHR45436">
    <property type="entry name" value="SENSOR HISTIDINE KINASE YKOH"/>
    <property type="match status" value="1"/>
</dbReference>
<dbReference type="CDD" id="cd00082">
    <property type="entry name" value="HisKA"/>
    <property type="match status" value="1"/>
</dbReference>
<keyword evidence="7 8" id="KW-1133">Transmembrane helix</keyword>
<evidence type="ECO:0000256" key="8">
    <source>
        <dbReference type="SAM" id="Phobius"/>
    </source>
</evidence>
<dbReference type="InterPro" id="IPR036890">
    <property type="entry name" value="HATPase_C_sf"/>
</dbReference>
<dbReference type="InterPro" id="IPR003594">
    <property type="entry name" value="HATPase_dom"/>
</dbReference>
<keyword evidence="8" id="KW-0472">Membrane</keyword>
<keyword evidence="6 10" id="KW-0418">Kinase</keyword>
<feature type="transmembrane region" description="Helical" evidence="8">
    <location>
        <begin position="140"/>
        <end position="161"/>
    </location>
</feature>
<dbReference type="EMBL" id="JAOVZW010000004">
    <property type="protein sequence ID" value="MCX8523273.1"/>
    <property type="molecule type" value="Genomic_DNA"/>
</dbReference>
<keyword evidence="5 8" id="KW-0812">Transmembrane</keyword>
<evidence type="ECO:0000256" key="2">
    <source>
        <dbReference type="ARBA" id="ARBA00012438"/>
    </source>
</evidence>
<organism evidence="10 11">
    <name type="scientific">Chryseobacterium formosus</name>
    <dbReference type="NCBI Taxonomy" id="1537363"/>
    <lineage>
        <taxon>Bacteria</taxon>
        <taxon>Pseudomonadati</taxon>
        <taxon>Bacteroidota</taxon>
        <taxon>Flavobacteriia</taxon>
        <taxon>Flavobacteriales</taxon>
        <taxon>Weeksellaceae</taxon>
        <taxon>Chryseobacterium group</taxon>
        <taxon>Chryseobacterium</taxon>
    </lineage>
</organism>
<dbReference type="PANTHER" id="PTHR45436:SF5">
    <property type="entry name" value="SENSOR HISTIDINE KINASE TRCS"/>
    <property type="match status" value="1"/>
</dbReference>
<gene>
    <name evidence="10" type="ORF">OF897_04965</name>
</gene>
<comment type="caution">
    <text evidence="10">The sequence shown here is derived from an EMBL/GenBank/DDBJ whole genome shotgun (WGS) entry which is preliminary data.</text>
</comment>
<dbReference type="Pfam" id="PF00512">
    <property type="entry name" value="HisKA"/>
    <property type="match status" value="1"/>
</dbReference>
<keyword evidence="11" id="KW-1185">Reference proteome</keyword>
<evidence type="ECO:0000256" key="4">
    <source>
        <dbReference type="ARBA" id="ARBA00022679"/>
    </source>
</evidence>
<dbReference type="InterPro" id="IPR003661">
    <property type="entry name" value="HisK_dim/P_dom"/>
</dbReference>
<evidence type="ECO:0000256" key="6">
    <source>
        <dbReference type="ARBA" id="ARBA00022777"/>
    </source>
</evidence>
<evidence type="ECO:0000313" key="10">
    <source>
        <dbReference type="EMBL" id="MCX8523273.1"/>
    </source>
</evidence>
<dbReference type="InterPro" id="IPR050428">
    <property type="entry name" value="TCS_sensor_his_kinase"/>
</dbReference>
<protein>
    <recommendedName>
        <fullName evidence="2">histidine kinase</fullName>
        <ecNumber evidence="2">2.7.13.3</ecNumber>
    </recommendedName>
</protein>
<dbReference type="InterPro" id="IPR036097">
    <property type="entry name" value="HisK_dim/P_sf"/>
</dbReference>
<dbReference type="GO" id="GO:0016301">
    <property type="term" value="F:kinase activity"/>
    <property type="evidence" value="ECO:0007669"/>
    <property type="project" value="UniProtKB-KW"/>
</dbReference>
<dbReference type="SMART" id="SM00388">
    <property type="entry name" value="HisKA"/>
    <property type="match status" value="1"/>
</dbReference>
<dbReference type="Proteomes" id="UP001073122">
    <property type="component" value="Unassembled WGS sequence"/>
</dbReference>
<dbReference type="Gene3D" id="3.30.565.10">
    <property type="entry name" value="Histidine kinase-like ATPase, C-terminal domain"/>
    <property type="match status" value="1"/>
</dbReference>
<dbReference type="InterPro" id="IPR005467">
    <property type="entry name" value="His_kinase_dom"/>
</dbReference>
<reference evidence="10" key="1">
    <citation type="submission" date="2022-10" db="EMBL/GenBank/DDBJ databases">
        <title>Chryseobacterium sp. nov., a novel bacterial species.</title>
        <authorList>
            <person name="Cao Y."/>
        </authorList>
    </citation>
    <scope>NUCLEOTIDE SEQUENCE</scope>
    <source>
        <strain evidence="10">CCTCC AB2015118</strain>
    </source>
</reference>
<dbReference type="PROSITE" id="PS50109">
    <property type="entry name" value="HIS_KIN"/>
    <property type="match status" value="1"/>
</dbReference>
<feature type="domain" description="Histidine kinase" evidence="9">
    <location>
        <begin position="228"/>
        <end position="427"/>
    </location>
</feature>
<dbReference type="SMART" id="SM00387">
    <property type="entry name" value="HATPase_c"/>
    <property type="match status" value="1"/>
</dbReference>
<dbReference type="Gene3D" id="1.10.287.130">
    <property type="match status" value="1"/>
</dbReference>
<dbReference type="SUPFAM" id="SSF47384">
    <property type="entry name" value="Homodimeric domain of signal transducing histidine kinase"/>
    <property type="match status" value="1"/>
</dbReference>
<evidence type="ECO:0000259" key="9">
    <source>
        <dbReference type="PROSITE" id="PS50109"/>
    </source>
</evidence>
<keyword evidence="4" id="KW-0808">Transferase</keyword>